<sequence>MKETTSMRYSIARYLGRSAALAICLFPAAVFAQEQAAAQETASGPNTEQLAAAPAEQGTDQAGSQGAEPKNVVIVTGVTRVTTKKNATFSINTLSSEEILKLAPMSTADLLNNIPGIYAEGSTAGEASNNITVRGLPVIGGYRFSPQLIDGLPAYEDPEVPFMNNDVFIRTDLMTENVEVVKGGTGGILYSNGLGAAVNYVTRTGGDKLEGGYKFEYADYGFFRHDAYLSGPINNNLTYAVGGFVRKSDGIRDTGYTADKGGQIRGNLVWTSNDRKTQARVDALLLNDRTAFYQNLPISVPRFTESGTPARPTVLEQDTIEPLGIPFAHGTTASPYNRKFQMLGEYGQRTIDQADGIHPNFRMLTLKLSHELQNGWRLSSGLRHTWGTSGFNATFTGNDTSSATNFLAARYQNDVVSPAHNAALACDLKNAKLIGYFNVPAVNPCAQFAGISRDAFLQNYARATGVVGTYLNDGSRVQPNALLNFLLPFVTQSKAHSTSLDLKAQKTFVLAGTHDMTFGLYKSRYAFSPQFQSSLLVVESAENARMVDLAVVDASGNRVGPSLTTGAALLPGSFGWNSDVRAAGSAAYLLDHWETMGSRLKVDAGVRWQNVHGRANRREREVITNLTPANVVPGSLEDTVADDAVQFPGKPNLLDKKYHAFGWSIGANYSLGKPLAVYALASHSFRLPSVEDLNNLAMARPVVVEGRTIEVDAVETIKQYEAGLRYLTRGVGAAVAVFYNDFSPRSQINQYDDFQSPQCVSLGGVPQISTCPRVAQLYKRGVENVGAEVELSWRPAAVEGLELKGSVVLQNPKINGARFTVVDSVRDAQGVISGYEFKQVSEDGRRSRRLARHMLNFMPSYDLSHATGIPLTVYGQYQVTGSRFSDSTDRNVTLLPAYYMLNLGAQYQVNERLSTQLFVANVTNQLSFTEGDALVADLLTPDGTRNRGAARPLFGRTIRFSVNYRF</sequence>
<evidence type="ECO:0000313" key="20">
    <source>
        <dbReference type="EMBL" id="QBI00765.1"/>
    </source>
</evidence>
<evidence type="ECO:0000256" key="6">
    <source>
        <dbReference type="ARBA" id="ARBA00022692"/>
    </source>
</evidence>
<proteinExistence type="inferred from homology"/>
<evidence type="ECO:0000313" key="21">
    <source>
        <dbReference type="Proteomes" id="UP000292307"/>
    </source>
</evidence>
<evidence type="ECO:0000256" key="15">
    <source>
        <dbReference type="RuleBase" id="RU003357"/>
    </source>
</evidence>
<keyword evidence="8" id="KW-0408">Iron</keyword>
<dbReference type="SUPFAM" id="SSF56935">
    <property type="entry name" value="Porins"/>
    <property type="match status" value="1"/>
</dbReference>
<evidence type="ECO:0000256" key="8">
    <source>
        <dbReference type="ARBA" id="ARBA00023004"/>
    </source>
</evidence>
<keyword evidence="5" id="KW-0410">Iron transport</keyword>
<evidence type="ECO:0000256" key="16">
    <source>
        <dbReference type="SAM" id="MobiDB-lite"/>
    </source>
</evidence>
<keyword evidence="21" id="KW-1185">Reference proteome</keyword>
<evidence type="ECO:0000256" key="1">
    <source>
        <dbReference type="ARBA" id="ARBA00004571"/>
    </source>
</evidence>
<dbReference type="PANTHER" id="PTHR32552">
    <property type="entry name" value="FERRICHROME IRON RECEPTOR-RELATED"/>
    <property type="match status" value="1"/>
</dbReference>
<dbReference type="Pfam" id="PF07715">
    <property type="entry name" value="Plug"/>
    <property type="match status" value="1"/>
</dbReference>
<keyword evidence="9" id="KW-0406">Ion transport</keyword>
<evidence type="ECO:0000256" key="5">
    <source>
        <dbReference type="ARBA" id="ARBA00022496"/>
    </source>
</evidence>
<comment type="subcellular location">
    <subcellularLocation>
        <location evidence="1 14">Cell outer membrane</location>
        <topology evidence="1 14">Multi-pass membrane protein</topology>
    </subcellularLocation>
</comment>
<keyword evidence="7 17" id="KW-0732">Signal</keyword>
<evidence type="ECO:0000256" key="9">
    <source>
        <dbReference type="ARBA" id="ARBA00023065"/>
    </source>
</evidence>
<dbReference type="EMBL" id="CP036401">
    <property type="protein sequence ID" value="QBI00765.1"/>
    <property type="molecule type" value="Genomic_DNA"/>
</dbReference>
<dbReference type="InterPro" id="IPR037066">
    <property type="entry name" value="Plug_dom_sf"/>
</dbReference>
<evidence type="ECO:0000256" key="14">
    <source>
        <dbReference type="PROSITE-ProRule" id="PRU01360"/>
    </source>
</evidence>
<keyword evidence="3 14" id="KW-0813">Transport</keyword>
<dbReference type="PROSITE" id="PS52016">
    <property type="entry name" value="TONB_DEPENDENT_REC_3"/>
    <property type="match status" value="1"/>
</dbReference>
<evidence type="ECO:0000256" key="10">
    <source>
        <dbReference type="ARBA" id="ARBA00023077"/>
    </source>
</evidence>
<keyword evidence="11 14" id="KW-0472">Membrane</keyword>
<keyword evidence="4 14" id="KW-1134">Transmembrane beta strand</keyword>
<reference evidence="20 21" key="1">
    <citation type="submission" date="2019-02" db="EMBL/GenBank/DDBJ databases">
        <title>Draft Genome Sequences of Six Type Strains of the Genus Massilia.</title>
        <authorList>
            <person name="Miess H."/>
            <person name="Frediansyhah A."/>
            <person name="Gross H."/>
        </authorList>
    </citation>
    <scope>NUCLEOTIDE SEQUENCE [LARGE SCALE GENOMIC DNA]</scope>
    <source>
        <strain evidence="20 21">DSM 17472</strain>
    </source>
</reference>
<evidence type="ECO:0000259" key="18">
    <source>
        <dbReference type="Pfam" id="PF00593"/>
    </source>
</evidence>
<organism evidence="20 21">
    <name type="scientific">Pseudoduganella albidiflava</name>
    <dbReference type="NCBI Taxonomy" id="321983"/>
    <lineage>
        <taxon>Bacteria</taxon>
        <taxon>Pseudomonadati</taxon>
        <taxon>Pseudomonadota</taxon>
        <taxon>Betaproteobacteria</taxon>
        <taxon>Burkholderiales</taxon>
        <taxon>Oxalobacteraceae</taxon>
        <taxon>Telluria group</taxon>
        <taxon>Pseudoduganella</taxon>
    </lineage>
</organism>
<keyword evidence="10 15" id="KW-0798">TonB box</keyword>
<feature type="domain" description="TonB-dependent receptor-like beta-barrel" evidence="18">
    <location>
        <begin position="329"/>
        <end position="922"/>
    </location>
</feature>
<dbReference type="Gene3D" id="2.40.170.20">
    <property type="entry name" value="TonB-dependent receptor, beta-barrel domain"/>
    <property type="match status" value="1"/>
</dbReference>
<evidence type="ECO:0000259" key="19">
    <source>
        <dbReference type="Pfam" id="PF07715"/>
    </source>
</evidence>
<dbReference type="InterPro" id="IPR000531">
    <property type="entry name" value="Beta-barrel_TonB"/>
</dbReference>
<dbReference type="Pfam" id="PF00593">
    <property type="entry name" value="TonB_dep_Rec_b-barrel"/>
    <property type="match status" value="1"/>
</dbReference>
<gene>
    <name evidence="20" type="ORF">EYF70_07810</name>
</gene>
<dbReference type="Gene3D" id="2.170.130.10">
    <property type="entry name" value="TonB-dependent receptor, plug domain"/>
    <property type="match status" value="1"/>
</dbReference>
<evidence type="ECO:0000256" key="2">
    <source>
        <dbReference type="ARBA" id="ARBA00009810"/>
    </source>
</evidence>
<evidence type="ECO:0000256" key="7">
    <source>
        <dbReference type="ARBA" id="ARBA00022729"/>
    </source>
</evidence>
<feature type="signal peptide" evidence="17">
    <location>
        <begin position="1"/>
        <end position="32"/>
    </location>
</feature>
<evidence type="ECO:0000256" key="12">
    <source>
        <dbReference type="ARBA" id="ARBA00023170"/>
    </source>
</evidence>
<evidence type="ECO:0000256" key="11">
    <source>
        <dbReference type="ARBA" id="ARBA00023136"/>
    </source>
</evidence>
<evidence type="ECO:0000256" key="13">
    <source>
        <dbReference type="ARBA" id="ARBA00023237"/>
    </source>
</evidence>
<keyword evidence="6 14" id="KW-0812">Transmembrane</keyword>
<comment type="similarity">
    <text evidence="2 14 15">Belongs to the TonB-dependent receptor family.</text>
</comment>
<dbReference type="InterPro" id="IPR012910">
    <property type="entry name" value="Plug_dom"/>
</dbReference>
<dbReference type="Proteomes" id="UP000292307">
    <property type="component" value="Chromosome"/>
</dbReference>
<keyword evidence="12 20" id="KW-0675">Receptor</keyword>
<feature type="domain" description="TonB-dependent receptor plug" evidence="19">
    <location>
        <begin position="84"/>
        <end position="195"/>
    </location>
</feature>
<dbReference type="InterPro" id="IPR039426">
    <property type="entry name" value="TonB-dep_rcpt-like"/>
</dbReference>
<evidence type="ECO:0000256" key="17">
    <source>
        <dbReference type="SAM" id="SignalP"/>
    </source>
</evidence>
<keyword evidence="13 14" id="KW-0998">Cell outer membrane</keyword>
<evidence type="ECO:0000256" key="4">
    <source>
        <dbReference type="ARBA" id="ARBA00022452"/>
    </source>
</evidence>
<name>A0ABX5RQ71_9BURK</name>
<feature type="region of interest" description="Disordered" evidence="16">
    <location>
        <begin position="40"/>
        <end position="68"/>
    </location>
</feature>
<feature type="chain" id="PRO_5046286286" evidence="17">
    <location>
        <begin position="33"/>
        <end position="966"/>
    </location>
</feature>
<protein>
    <submittedName>
        <fullName evidence="20">TonB-dependent receptor</fullName>
    </submittedName>
</protein>
<dbReference type="PANTHER" id="PTHR32552:SF89">
    <property type="entry name" value="CATECHOLATE SIDEROPHORE RECEPTOR FIU"/>
    <property type="match status" value="1"/>
</dbReference>
<evidence type="ECO:0000256" key="3">
    <source>
        <dbReference type="ARBA" id="ARBA00022448"/>
    </source>
</evidence>
<accession>A0ABX5RQ71</accession>
<dbReference type="InterPro" id="IPR036942">
    <property type="entry name" value="Beta-barrel_TonB_sf"/>
</dbReference>